<proteinExistence type="predicted"/>
<accession>A0A426Y236</accession>
<protein>
    <submittedName>
        <fullName evidence="2">Uncharacterized protein</fullName>
    </submittedName>
</protein>
<feature type="region of interest" description="Disordered" evidence="1">
    <location>
        <begin position="1"/>
        <end position="34"/>
    </location>
</feature>
<dbReference type="AlphaFoldDB" id="A0A426Y236"/>
<name>A0A426Y236_ENSVE</name>
<dbReference type="EMBL" id="AMZH03015598">
    <property type="protein sequence ID" value="RRT45792.1"/>
    <property type="molecule type" value="Genomic_DNA"/>
</dbReference>
<organism evidence="2 3">
    <name type="scientific">Ensete ventricosum</name>
    <name type="common">Abyssinian banana</name>
    <name type="synonym">Musa ensete</name>
    <dbReference type="NCBI Taxonomy" id="4639"/>
    <lineage>
        <taxon>Eukaryota</taxon>
        <taxon>Viridiplantae</taxon>
        <taxon>Streptophyta</taxon>
        <taxon>Embryophyta</taxon>
        <taxon>Tracheophyta</taxon>
        <taxon>Spermatophyta</taxon>
        <taxon>Magnoliopsida</taxon>
        <taxon>Liliopsida</taxon>
        <taxon>Zingiberales</taxon>
        <taxon>Musaceae</taxon>
        <taxon>Ensete</taxon>
    </lineage>
</organism>
<evidence type="ECO:0000256" key="1">
    <source>
        <dbReference type="SAM" id="MobiDB-lite"/>
    </source>
</evidence>
<comment type="caution">
    <text evidence="2">The sequence shown here is derived from an EMBL/GenBank/DDBJ whole genome shotgun (WGS) entry which is preliminary data.</text>
</comment>
<evidence type="ECO:0000313" key="3">
    <source>
        <dbReference type="Proteomes" id="UP000287651"/>
    </source>
</evidence>
<reference evidence="2 3" key="1">
    <citation type="journal article" date="2014" name="Agronomy (Basel)">
        <title>A Draft Genome Sequence for Ensete ventricosum, the Drought-Tolerant Tree Against Hunger.</title>
        <authorList>
            <person name="Harrison J."/>
            <person name="Moore K.A."/>
            <person name="Paszkiewicz K."/>
            <person name="Jones T."/>
            <person name="Grant M."/>
            <person name="Ambacheew D."/>
            <person name="Muzemil S."/>
            <person name="Studholme D.J."/>
        </authorList>
    </citation>
    <scope>NUCLEOTIDE SEQUENCE [LARGE SCALE GENOMIC DNA]</scope>
</reference>
<dbReference type="Proteomes" id="UP000287651">
    <property type="component" value="Unassembled WGS sequence"/>
</dbReference>
<gene>
    <name evidence="2" type="ORF">B296_00054879</name>
</gene>
<evidence type="ECO:0000313" key="2">
    <source>
        <dbReference type="EMBL" id="RRT45792.1"/>
    </source>
</evidence>
<sequence>MLSQPSEDSRVHKVASVDSHDTPGRLLRRGSTRPSCTKALTELRPVAFGQPLDGRGAVGWSARCACSALPSAN</sequence>